<dbReference type="SMART" id="SM00448">
    <property type="entry name" value="REC"/>
    <property type="match status" value="1"/>
</dbReference>
<dbReference type="GO" id="GO:0000156">
    <property type="term" value="F:phosphorelay response regulator activity"/>
    <property type="evidence" value="ECO:0007669"/>
    <property type="project" value="InterPro"/>
</dbReference>
<evidence type="ECO:0000256" key="1">
    <source>
        <dbReference type="ARBA" id="ARBA00018672"/>
    </source>
</evidence>
<evidence type="ECO:0000313" key="4">
    <source>
        <dbReference type="Proteomes" id="UP000713880"/>
    </source>
</evidence>
<dbReference type="InterPro" id="IPR001789">
    <property type="entry name" value="Sig_transdc_resp-reg_receiver"/>
</dbReference>
<dbReference type="PROSITE" id="PS50930">
    <property type="entry name" value="HTH_LYTTR"/>
    <property type="match status" value="1"/>
</dbReference>
<dbReference type="PANTHER" id="PTHR37299:SF1">
    <property type="entry name" value="STAGE 0 SPORULATION PROTEIN A HOMOLOG"/>
    <property type="match status" value="1"/>
</dbReference>
<proteinExistence type="predicted"/>
<keyword evidence="4" id="KW-1185">Reference proteome</keyword>
<dbReference type="RefSeq" id="WP_204908398.1">
    <property type="nucleotide sequence ID" value="NZ_JACJLV010000009.1"/>
</dbReference>
<sequence length="236" mass="27798">MIKIAVCDDEKYYADQIGQEIQKHGRKMGLKLSVDVYYDAAGFFEGPIESYQILFLDVKLQNGESGIELGKKLREKSSRAIIIYVSAYIEMAPMGYEVEAFRYLLKKDIEKTLAYTLEDAIAKLHKQNYNYVIRTKGKTQTLPLDEILYFESYKRYVTIYTSHENYKQYRKISDLEQELLEYGFGRIYKSYLVNWKHVQTIENGKALMDNGIRLTCSRTNYQEIIRQYILWVGRES</sequence>
<reference evidence="3" key="1">
    <citation type="submission" date="2020-08" db="EMBL/GenBank/DDBJ databases">
        <authorList>
            <person name="Cejkova D."/>
            <person name="Kubasova T."/>
            <person name="Jahodarova E."/>
            <person name="Rychlik I."/>
        </authorList>
    </citation>
    <scope>NUCLEOTIDE SEQUENCE</scope>
    <source>
        <strain evidence="3">An420c</strain>
    </source>
</reference>
<comment type="function">
    <text evidence="2">May play the central regulatory role in sporulation. It may be an element of the effector pathway responsible for the activation of sporulation genes in response to nutritional stress. Spo0A may act in concert with spo0H (a sigma factor) to control the expression of some genes that are critical to the sporulation process.</text>
</comment>
<dbReference type="InterPro" id="IPR046947">
    <property type="entry name" value="LytR-like"/>
</dbReference>
<dbReference type="PANTHER" id="PTHR37299">
    <property type="entry name" value="TRANSCRIPTIONAL REGULATOR-RELATED"/>
    <property type="match status" value="1"/>
</dbReference>
<protein>
    <recommendedName>
        <fullName evidence="1">Stage 0 sporulation protein A homolog</fullName>
    </recommendedName>
</protein>
<dbReference type="AlphaFoldDB" id="A0A938X1I8"/>
<dbReference type="SMART" id="SM00850">
    <property type="entry name" value="LytTR"/>
    <property type="match status" value="1"/>
</dbReference>
<dbReference type="SUPFAM" id="SSF52172">
    <property type="entry name" value="CheY-like"/>
    <property type="match status" value="1"/>
</dbReference>
<dbReference type="InterPro" id="IPR011006">
    <property type="entry name" value="CheY-like_superfamily"/>
</dbReference>
<dbReference type="GO" id="GO:0003677">
    <property type="term" value="F:DNA binding"/>
    <property type="evidence" value="ECO:0007669"/>
    <property type="project" value="InterPro"/>
</dbReference>
<gene>
    <name evidence="3" type="ORF">H6A13_04415</name>
</gene>
<dbReference type="PROSITE" id="PS50110">
    <property type="entry name" value="RESPONSE_REGULATORY"/>
    <property type="match status" value="1"/>
</dbReference>
<accession>A0A938X1I8</accession>
<dbReference type="Pfam" id="PF00072">
    <property type="entry name" value="Response_reg"/>
    <property type="match status" value="1"/>
</dbReference>
<reference evidence="3" key="2">
    <citation type="journal article" date="2021" name="Sci. Rep.">
        <title>The distribution of antibiotic resistance genes in chicken gut microbiota commensals.</title>
        <authorList>
            <person name="Juricova H."/>
            <person name="Matiasovicova J."/>
            <person name="Kubasova T."/>
            <person name="Cejkova D."/>
            <person name="Rychlik I."/>
        </authorList>
    </citation>
    <scope>NUCLEOTIDE SEQUENCE</scope>
    <source>
        <strain evidence="3">An420c</strain>
    </source>
</reference>
<dbReference type="EMBL" id="JACJLV010000009">
    <property type="protein sequence ID" value="MBM6826354.1"/>
    <property type="molecule type" value="Genomic_DNA"/>
</dbReference>
<organism evidence="3 4">
    <name type="scientific">Mordavella massiliensis</name>
    <dbReference type="NCBI Taxonomy" id="1871024"/>
    <lineage>
        <taxon>Bacteria</taxon>
        <taxon>Bacillati</taxon>
        <taxon>Bacillota</taxon>
        <taxon>Clostridia</taxon>
        <taxon>Eubacteriales</taxon>
        <taxon>Clostridiaceae</taxon>
        <taxon>Mordavella</taxon>
    </lineage>
</organism>
<dbReference type="Gene3D" id="2.40.50.1020">
    <property type="entry name" value="LytTr DNA-binding domain"/>
    <property type="match status" value="1"/>
</dbReference>
<name>A0A938X1I8_9CLOT</name>
<dbReference type="Pfam" id="PF04397">
    <property type="entry name" value="LytTR"/>
    <property type="match status" value="1"/>
</dbReference>
<dbReference type="InterPro" id="IPR007492">
    <property type="entry name" value="LytTR_DNA-bd_dom"/>
</dbReference>
<evidence type="ECO:0000256" key="2">
    <source>
        <dbReference type="ARBA" id="ARBA00024867"/>
    </source>
</evidence>
<evidence type="ECO:0000313" key="3">
    <source>
        <dbReference type="EMBL" id="MBM6826354.1"/>
    </source>
</evidence>
<dbReference type="Gene3D" id="3.40.50.2300">
    <property type="match status" value="1"/>
</dbReference>
<comment type="caution">
    <text evidence="3">The sequence shown here is derived from an EMBL/GenBank/DDBJ whole genome shotgun (WGS) entry which is preliminary data.</text>
</comment>
<dbReference type="Proteomes" id="UP000713880">
    <property type="component" value="Unassembled WGS sequence"/>
</dbReference>